<name>A0A8B8D7E1_CRAVI</name>
<reference evidence="19" key="1">
    <citation type="submission" date="2024-06" db="UniProtKB">
        <authorList>
            <consortium name="RefSeq"/>
        </authorList>
    </citation>
    <scope>NUCLEOTIDE SEQUENCE [LARGE SCALE GENOMIC DNA]</scope>
</reference>
<evidence type="ECO:0000256" key="9">
    <source>
        <dbReference type="ARBA" id="ARBA00022989"/>
    </source>
</evidence>
<evidence type="ECO:0000256" key="4">
    <source>
        <dbReference type="ARBA" id="ARBA00004991"/>
    </source>
</evidence>
<evidence type="ECO:0000256" key="8">
    <source>
        <dbReference type="ARBA" id="ARBA00022919"/>
    </source>
</evidence>
<comment type="cofactor">
    <cofactor evidence="1 16 17">
        <name>pyridoxal 5'-phosphate</name>
        <dbReference type="ChEBI" id="CHEBI:597326"/>
    </cofactor>
</comment>
<dbReference type="EC" id="4.1.2.27" evidence="14"/>
<reference evidence="20" key="2">
    <citation type="submission" date="2025-08" db="UniProtKB">
        <authorList>
            <consortium name="RefSeq"/>
        </authorList>
    </citation>
    <scope>IDENTIFICATION</scope>
    <source>
        <tissue evidence="20">Whole sample</tissue>
    </source>
</reference>
<evidence type="ECO:0000313" key="19">
    <source>
        <dbReference type="Proteomes" id="UP000694844"/>
    </source>
</evidence>
<keyword evidence="6" id="KW-0256">Endoplasmic reticulum</keyword>
<dbReference type="InterPro" id="IPR050477">
    <property type="entry name" value="GrpII_AminoAcid_Decarb"/>
</dbReference>
<keyword evidence="12 17" id="KW-0456">Lyase</keyword>
<evidence type="ECO:0000256" key="11">
    <source>
        <dbReference type="ARBA" id="ARBA00023136"/>
    </source>
</evidence>
<dbReference type="Gene3D" id="6.10.140.2150">
    <property type="match status" value="1"/>
</dbReference>
<evidence type="ECO:0000256" key="14">
    <source>
        <dbReference type="ARBA" id="ARBA00038965"/>
    </source>
</evidence>
<evidence type="ECO:0000256" key="3">
    <source>
        <dbReference type="ARBA" id="ARBA00004760"/>
    </source>
</evidence>
<dbReference type="GO" id="GO:0006665">
    <property type="term" value="P:sphingolipid metabolic process"/>
    <property type="evidence" value="ECO:0007669"/>
    <property type="project" value="UniProtKB-KW"/>
</dbReference>
<dbReference type="GO" id="GO:0019752">
    <property type="term" value="P:carboxylic acid metabolic process"/>
    <property type="evidence" value="ECO:0007669"/>
    <property type="project" value="InterPro"/>
</dbReference>
<sequence length="536" mass="59828">MLEWIWTLEHILFTFIVVILIFVYINRGWEELLRVLVIGLKQLPGVEEILRYVLKQQVKDFVQNSTLRRSDGSAPKVLIPKTGIPTEQLRDELKELKERETNPDEGKIFAYVYTQKDDHFDIQTEAFAKFQEKLGYSVDHDSIVREFHHAFLHENALNPMVFPSLRKMETEIVSMTAGILNGSDECRGFLTSGGTESNLMAVKTYLNRAKKMYPTIKNPEIIAPITIHPTIDKAADYFGLTVIHTPVDEGFRADVAAMKKAITPNTILLCASAPQFCHGIIDPIEEISHLALQKGLPLHVDACFGGFMLPWVEKLGYSLPPFDFRNPGVTSMSADVHKYGYGVKGSSVILYKNNDFRRHQVYTYAQWPGGLYGSPSMAGTRPGGNIAASWVAMRALGEDGYMKRAKELMDATDQLKDGVRKIEGLKILGTPHMTCFAIGAADPEIDIQAVADVMDGKGWKMERNQNPNSLHLSILPSHVPVVDDLLSDLKAATERVKGDVTLSKNGTAGVYGMIATIPDKSIIDDFLVEFFCQVYS</sequence>
<keyword evidence="11 18" id="KW-0472">Membrane</keyword>
<comment type="similarity">
    <text evidence="13">Belongs to the group II decarboxylase family. Sphingosine-1-phosphate lyase subfamily.</text>
</comment>
<dbReference type="InterPro" id="IPR015424">
    <property type="entry name" value="PyrdxlP-dep_Trfase"/>
</dbReference>
<dbReference type="KEGG" id="cvn:111124154"/>
<dbReference type="Proteomes" id="UP000694844">
    <property type="component" value="Chromosome 1"/>
</dbReference>
<dbReference type="GO" id="GO:0005789">
    <property type="term" value="C:endoplasmic reticulum membrane"/>
    <property type="evidence" value="ECO:0007669"/>
    <property type="project" value="UniProtKB-SubCell"/>
</dbReference>
<evidence type="ECO:0000256" key="18">
    <source>
        <dbReference type="SAM" id="Phobius"/>
    </source>
</evidence>
<comment type="pathway">
    <text evidence="3">Lipid metabolism; sphingolipid metabolism.</text>
</comment>
<evidence type="ECO:0000313" key="20">
    <source>
        <dbReference type="RefSeq" id="XP_022322761.1"/>
    </source>
</evidence>
<dbReference type="RefSeq" id="XP_022322761.1">
    <property type="nucleotide sequence ID" value="XM_022467053.1"/>
</dbReference>
<dbReference type="PANTHER" id="PTHR42735">
    <property type="match status" value="1"/>
</dbReference>
<comment type="pathway">
    <text evidence="4">Sphingolipid metabolism.</text>
</comment>
<dbReference type="Pfam" id="PF00282">
    <property type="entry name" value="Pyridoxal_deC"/>
    <property type="match status" value="1"/>
</dbReference>
<keyword evidence="5 18" id="KW-0812">Transmembrane</keyword>
<protein>
    <recommendedName>
        <fullName evidence="14">sphinganine-1-phosphate aldolase</fullName>
        <ecNumber evidence="14">4.1.2.27</ecNumber>
    </recommendedName>
    <alternativeName>
        <fullName evidence="15">Sphingosine-1-phosphate aldolase</fullName>
    </alternativeName>
</protein>
<evidence type="ECO:0000256" key="1">
    <source>
        <dbReference type="ARBA" id="ARBA00001933"/>
    </source>
</evidence>
<dbReference type="OrthoDB" id="10254570at2759"/>
<dbReference type="AlphaFoldDB" id="A0A8B8D7E1"/>
<dbReference type="GO" id="GO:0030170">
    <property type="term" value="F:pyridoxal phosphate binding"/>
    <property type="evidence" value="ECO:0007669"/>
    <property type="project" value="InterPro"/>
</dbReference>
<keyword evidence="7 16" id="KW-0663">Pyridoxal phosphate</keyword>
<dbReference type="InterPro" id="IPR015421">
    <property type="entry name" value="PyrdxlP-dep_Trfase_major"/>
</dbReference>
<gene>
    <name evidence="20" type="primary">LOC111124154</name>
</gene>
<dbReference type="PANTHER" id="PTHR42735:SF9">
    <property type="entry name" value="SPHINGOSINE-1-PHOSPHATE LYASE"/>
    <property type="match status" value="1"/>
</dbReference>
<keyword evidence="10" id="KW-0443">Lipid metabolism</keyword>
<evidence type="ECO:0000256" key="2">
    <source>
        <dbReference type="ARBA" id="ARBA00004389"/>
    </source>
</evidence>
<keyword evidence="8" id="KW-0746">Sphingolipid metabolism</keyword>
<keyword evidence="9 18" id="KW-1133">Transmembrane helix</keyword>
<dbReference type="GO" id="GO:0008117">
    <property type="term" value="F:sphinganine-1-phosphate aldolase activity"/>
    <property type="evidence" value="ECO:0007669"/>
    <property type="project" value="UniProtKB-EC"/>
</dbReference>
<dbReference type="SUPFAM" id="SSF53383">
    <property type="entry name" value="PLP-dependent transferases"/>
    <property type="match status" value="1"/>
</dbReference>
<keyword evidence="19" id="KW-1185">Reference proteome</keyword>
<organism evidence="19 20">
    <name type="scientific">Crassostrea virginica</name>
    <name type="common">Eastern oyster</name>
    <dbReference type="NCBI Taxonomy" id="6565"/>
    <lineage>
        <taxon>Eukaryota</taxon>
        <taxon>Metazoa</taxon>
        <taxon>Spiralia</taxon>
        <taxon>Lophotrochozoa</taxon>
        <taxon>Mollusca</taxon>
        <taxon>Bivalvia</taxon>
        <taxon>Autobranchia</taxon>
        <taxon>Pteriomorphia</taxon>
        <taxon>Ostreida</taxon>
        <taxon>Ostreoidea</taxon>
        <taxon>Ostreidae</taxon>
        <taxon>Crassostrea</taxon>
    </lineage>
</organism>
<evidence type="ECO:0000256" key="7">
    <source>
        <dbReference type="ARBA" id="ARBA00022898"/>
    </source>
</evidence>
<dbReference type="FunFam" id="3.40.640.10:FF:000020">
    <property type="entry name" value="sphingosine-1-phosphate lyase 1"/>
    <property type="match status" value="1"/>
</dbReference>
<feature type="modified residue" description="N6-(pyridoxal phosphate)lysine" evidence="16">
    <location>
        <position position="338"/>
    </location>
</feature>
<dbReference type="GeneID" id="111124154"/>
<dbReference type="Gene3D" id="3.90.1150.10">
    <property type="entry name" value="Aspartate Aminotransferase, domain 1"/>
    <property type="match status" value="1"/>
</dbReference>
<comment type="subcellular location">
    <subcellularLocation>
        <location evidence="2">Endoplasmic reticulum membrane</location>
        <topology evidence="2">Single-pass membrane protein</topology>
    </subcellularLocation>
</comment>
<evidence type="ECO:0000256" key="12">
    <source>
        <dbReference type="ARBA" id="ARBA00023239"/>
    </source>
</evidence>
<accession>A0A8B8D7E1</accession>
<dbReference type="InterPro" id="IPR015422">
    <property type="entry name" value="PyrdxlP-dep_Trfase_small"/>
</dbReference>
<dbReference type="InterPro" id="IPR002129">
    <property type="entry name" value="PyrdxlP-dep_de-COase"/>
</dbReference>
<proteinExistence type="inferred from homology"/>
<evidence type="ECO:0000256" key="5">
    <source>
        <dbReference type="ARBA" id="ARBA00022692"/>
    </source>
</evidence>
<evidence type="ECO:0000256" key="16">
    <source>
        <dbReference type="PIRSR" id="PIRSR602129-50"/>
    </source>
</evidence>
<feature type="transmembrane region" description="Helical" evidence="18">
    <location>
        <begin position="6"/>
        <end position="25"/>
    </location>
</feature>
<evidence type="ECO:0000256" key="6">
    <source>
        <dbReference type="ARBA" id="ARBA00022824"/>
    </source>
</evidence>
<evidence type="ECO:0000256" key="17">
    <source>
        <dbReference type="RuleBase" id="RU000382"/>
    </source>
</evidence>
<evidence type="ECO:0000256" key="15">
    <source>
        <dbReference type="ARBA" id="ARBA00042568"/>
    </source>
</evidence>
<evidence type="ECO:0000256" key="10">
    <source>
        <dbReference type="ARBA" id="ARBA00023098"/>
    </source>
</evidence>
<evidence type="ECO:0000256" key="13">
    <source>
        <dbReference type="ARBA" id="ARBA00038302"/>
    </source>
</evidence>
<dbReference type="Gene3D" id="3.40.640.10">
    <property type="entry name" value="Type I PLP-dependent aspartate aminotransferase-like (Major domain)"/>
    <property type="match status" value="1"/>
</dbReference>